<accession>A0A0G4NDS4</accession>
<dbReference type="AlphaFoldDB" id="A0A0G4NDS4"/>
<name>A0A0G4NDS4_VERLO</name>
<evidence type="ECO:0000313" key="1">
    <source>
        <dbReference type="EMBL" id="CRK44440.1"/>
    </source>
</evidence>
<evidence type="ECO:0000313" key="2">
    <source>
        <dbReference type="Proteomes" id="UP000045706"/>
    </source>
</evidence>
<dbReference type="SUPFAM" id="SSF158702">
    <property type="entry name" value="Sec63 N-terminal domain-like"/>
    <property type="match status" value="1"/>
</dbReference>
<evidence type="ECO:0008006" key="3">
    <source>
        <dbReference type="Google" id="ProtNLM"/>
    </source>
</evidence>
<sequence>ASEGDEDDRKEWHGTSVLVLNGISELLASYLNVLSKHPSFNNLWQELLAHFTTLLDFKILDVSTATFKALGQILAQGQPHHKSSFGKETVDTAWQLWSRGIPVAAGDDGTKNDNQNCLTAYVGAFHDVYRLVSADLTVERVRQMLTLFREALQRATVGAYVNDVEYTTPLQNQVLEAIKTIRTDLEGVPSAMISQVAEFVRLPFNRDPAREGASKRTYVAMSKGSMAVLQRLVLIHAGDADVYASGAFSAALSALSKAIILKYRFPIVTKSTQPWRLATDSTLAVLEGTLPHLHTLDVPKETIPDIWRLIVDAADGIISADSEAAPDKTDILDDEAFDIKSFRKLRELIIPSLGAEVIPDKTRKAYAESLFRTSMIHTPPPGDSALGADGAGLSAMYKPRKGRTSDPTAKARSKMSYVCLEELFSLHITSLIRRILRCAADLAALRHDGVTVRRALELSRSIAAGAWECDTHELQQVANIGPKKFEMLEAAGILTVRALADTEFYNIDRILKRNPPFGMNTVLLLKAFPRLLMKARFERWAANSDMPAIDALPEKVVRALAPGLRLAIVCVSVERGPRPESRRVFAGRRVAQGTVAPGASGAGDVEPGSRGELLFFHRVSTKCLMEADRDLVFPVAMTPGEAIFAWASCEEVVGTLVEMEVSAPEV</sequence>
<gene>
    <name evidence="1" type="ORF">BN1723_016340</name>
</gene>
<feature type="non-terminal residue" evidence="1">
    <location>
        <position position="1"/>
    </location>
</feature>
<reference evidence="2" key="1">
    <citation type="submission" date="2015-05" db="EMBL/GenBank/DDBJ databases">
        <authorList>
            <person name="Fogelqvist Johan"/>
        </authorList>
    </citation>
    <scope>NUCLEOTIDE SEQUENCE [LARGE SCALE GENOMIC DNA]</scope>
</reference>
<proteinExistence type="predicted"/>
<dbReference type="Proteomes" id="UP000045706">
    <property type="component" value="Unassembled WGS sequence"/>
</dbReference>
<organism evidence="1 2">
    <name type="scientific">Verticillium longisporum</name>
    <name type="common">Verticillium dahliae var. longisporum</name>
    <dbReference type="NCBI Taxonomy" id="100787"/>
    <lineage>
        <taxon>Eukaryota</taxon>
        <taxon>Fungi</taxon>
        <taxon>Dikarya</taxon>
        <taxon>Ascomycota</taxon>
        <taxon>Pezizomycotina</taxon>
        <taxon>Sordariomycetes</taxon>
        <taxon>Hypocreomycetidae</taxon>
        <taxon>Glomerellales</taxon>
        <taxon>Plectosphaerellaceae</taxon>
        <taxon>Verticillium</taxon>
    </lineage>
</organism>
<dbReference type="EMBL" id="CVQI01034029">
    <property type="protein sequence ID" value="CRK44440.1"/>
    <property type="molecule type" value="Genomic_DNA"/>
</dbReference>
<protein>
    <recommendedName>
        <fullName evidence="3">SEC63 domain-containing protein</fullName>
    </recommendedName>
</protein>